<evidence type="ECO:0008006" key="13">
    <source>
        <dbReference type="Google" id="ProtNLM"/>
    </source>
</evidence>
<accession>A0A8J6CN26</accession>
<dbReference type="CDD" id="cd01647">
    <property type="entry name" value="RT_LTR"/>
    <property type="match status" value="1"/>
</dbReference>
<dbReference type="InterPro" id="IPR043502">
    <property type="entry name" value="DNA/RNA_pol_sf"/>
</dbReference>
<dbReference type="InterPro" id="IPR056924">
    <property type="entry name" value="SH3_Tf2-1"/>
</dbReference>
<evidence type="ECO:0000259" key="9">
    <source>
        <dbReference type="Pfam" id="PF17917"/>
    </source>
</evidence>
<dbReference type="Proteomes" id="UP000701853">
    <property type="component" value="Chromosome 10"/>
</dbReference>
<evidence type="ECO:0000259" key="10">
    <source>
        <dbReference type="Pfam" id="PF24626"/>
    </source>
</evidence>
<feature type="domain" description="Reverse transcriptase" evidence="8">
    <location>
        <begin position="64"/>
        <end position="159"/>
    </location>
</feature>
<dbReference type="CDD" id="cd09274">
    <property type="entry name" value="RNase_HI_RT_Ty3"/>
    <property type="match status" value="1"/>
</dbReference>
<dbReference type="Pfam" id="PF24626">
    <property type="entry name" value="SH3_Tf2-1"/>
    <property type="match status" value="1"/>
</dbReference>
<dbReference type="EMBL" id="JAHUZN010000010">
    <property type="protein sequence ID" value="KAG8481027.1"/>
    <property type="molecule type" value="Genomic_DNA"/>
</dbReference>
<keyword evidence="3" id="KW-0548">Nucleotidyltransferase</keyword>
<dbReference type="GO" id="GO:0006508">
    <property type="term" value="P:proteolysis"/>
    <property type="evidence" value="ECO:0007669"/>
    <property type="project" value="UniProtKB-KW"/>
</dbReference>
<evidence type="ECO:0000256" key="5">
    <source>
        <dbReference type="ARBA" id="ARBA00022759"/>
    </source>
</evidence>
<dbReference type="SUPFAM" id="SSF54160">
    <property type="entry name" value="Chromo domain-like"/>
    <property type="match status" value="1"/>
</dbReference>
<keyword evidence="1" id="KW-0645">Protease</keyword>
<dbReference type="SUPFAM" id="SSF56672">
    <property type="entry name" value="DNA/RNA polymerases"/>
    <property type="match status" value="1"/>
</dbReference>
<keyword evidence="7" id="KW-0695">RNA-directed DNA polymerase</keyword>
<proteinExistence type="predicted"/>
<keyword evidence="4" id="KW-0540">Nuclease</keyword>
<dbReference type="InterPro" id="IPR000477">
    <property type="entry name" value="RT_dom"/>
</dbReference>
<evidence type="ECO:0000256" key="7">
    <source>
        <dbReference type="ARBA" id="ARBA00022918"/>
    </source>
</evidence>
<dbReference type="GO" id="GO:0003964">
    <property type="term" value="F:RNA-directed DNA polymerase activity"/>
    <property type="evidence" value="ECO:0007669"/>
    <property type="project" value="UniProtKB-KW"/>
</dbReference>
<dbReference type="InterPro" id="IPR050951">
    <property type="entry name" value="Retrovirus_Pol_polyprotein"/>
</dbReference>
<keyword evidence="5" id="KW-0255">Endonuclease</keyword>
<evidence type="ECO:0000313" key="11">
    <source>
        <dbReference type="EMBL" id="KAG8481027.1"/>
    </source>
</evidence>
<name>A0A8J6CN26_9ROSI</name>
<dbReference type="Pfam" id="PF17917">
    <property type="entry name" value="RT_RNaseH"/>
    <property type="match status" value="1"/>
</dbReference>
<gene>
    <name evidence="11" type="ORF">CXB51_025785</name>
</gene>
<comment type="caution">
    <text evidence="11">The sequence shown here is derived from an EMBL/GenBank/DDBJ whole genome shotgun (WGS) entry which is preliminary data.</text>
</comment>
<dbReference type="FunFam" id="3.30.70.270:FF:000063">
    <property type="entry name" value="Zinc knuckle domaincontaining protein"/>
    <property type="match status" value="1"/>
</dbReference>
<dbReference type="Pfam" id="PF00078">
    <property type="entry name" value="RVT_1"/>
    <property type="match status" value="1"/>
</dbReference>
<keyword evidence="2" id="KW-0808">Transferase</keyword>
<dbReference type="InterPro" id="IPR016197">
    <property type="entry name" value="Chromo-like_dom_sf"/>
</dbReference>
<feature type="domain" description="Reverse transcriptase RNase H-like" evidence="9">
    <location>
        <begin position="244"/>
        <end position="315"/>
    </location>
</feature>
<protein>
    <recommendedName>
        <fullName evidence="13">Reverse transcriptase</fullName>
    </recommendedName>
</protein>
<evidence type="ECO:0000256" key="2">
    <source>
        <dbReference type="ARBA" id="ARBA00022679"/>
    </source>
</evidence>
<dbReference type="PANTHER" id="PTHR37984">
    <property type="entry name" value="PROTEIN CBG26694"/>
    <property type="match status" value="1"/>
</dbReference>
<evidence type="ECO:0000256" key="1">
    <source>
        <dbReference type="ARBA" id="ARBA00022670"/>
    </source>
</evidence>
<evidence type="ECO:0000256" key="4">
    <source>
        <dbReference type="ARBA" id="ARBA00022722"/>
    </source>
</evidence>
<reference evidence="11 12" key="1">
    <citation type="journal article" date="2021" name="bioRxiv">
        <title>The Gossypium anomalum genome as a resource for cotton improvement and evolutionary analysis of hybrid incompatibility.</title>
        <authorList>
            <person name="Grover C.E."/>
            <person name="Yuan D."/>
            <person name="Arick M.A."/>
            <person name="Miller E.R."/>
            <person name="Hu G."/>
            <person name="Peterson D.G."/>
            <person name="Wendel J.F."/>
            <person name="Udall J.A."/>
        </authorList>
    </citation>
    <scope>NUCLEOTIDE SEQUENCE [LARGE SCALE GENOMIC DNA]</scope>
    <source>
        <strain evidence="11">JFW-Udall</strain>
        <tissue evidence="11">Leaf</tissue>
    </source>
</reference>
<dbReference type="PANTHER" id="PTHR37984:SF5">
    <property type="entry name" value="PROTEIN NYNRIN-LIKE"/>
    <property type="match status" value="1"/>
</dbReference>
<feature type="domain" description="Tf2-1-like SH3-like" evidence="10">
    <location>
        <begin position="519"/>
        <end position="584"/>
    </location>
</feature>
<keyword evidence="6" id="KW-0378">Hydrolase</keyword>
<evidence type="ECO:0000256" key="3">
    <source>
        <dbReference type="ARBA" id="ARBA00022695"/>
    </source>
</evidence>
<dbReference type="AlphaFoldDB" id="A0A8J6CN26"/>
<dbReference type="InterPro" id="IPR041373">
    <property type="entry name" value="RT_RNaseH"/>
</dbReference>
<dbReference type="Gene3D" id="3.30.70.270">
    <property type="match status" value="2"/>
</dbReference>
<dbReference type="Gene3D" id="3.10.10.10">
    <property type="entry name" value="HIV Type 1 Reverse Transcriptase, subunit A, domain 1"/>
    <property type="match status" value="1"/>
</dbReference>
<dbReference type="GO" id="GO:0004519">
    <property type="term" value="F:endonuclease activity"/>
    <property type="evidence" value="ECO:0007669"/>
    <property type="project" value="UniProtKB-KW"/>
</dbReference>
<organism evidence="11 12">
    <name type="scientific">Gossypium anomalum</name>
    <dbReference type="NCBI Taxonomy" id="47600"/>
    <lineage>
        <taxon>Eukaryota</taxon>
        <taxon>Viridiplantae</taxon>
        <taxon>Streptophyta</taxon>
        <taxon>Embryophyta</taxon>
        <taxon>Tracheophyta</taxon>
        <taxon>Spermatophyta</taxon>
        <taxon>Magnoliopsida</taxon>
        <taxon>eudicotyledons</taxon>
        <taxon>Gunneridae</taxon>
        <taxon>Pentapetalae</taxon>
        <taxon>rosids</taxon>
        <taxon>malvids</taxon>
        <taxon>Malvales</taxon>
        <taxon>Malvaceae</taxon>
        <taxon>Malvoideae</taxon>
        <taxon>Gossypium</taxon>
    </lineage>
</organism>
<keyword evidence="12" id="KW-1185">Reference proteome</keyword>
<evidence type="ECO:0000256" key="6">
    <source>
        <dbReference type="ARBA" id="ARBA00022801"/>
    </source>
</evidence>
<sequence length="683" mass="79038">MVIGEEGLFVQCGVSIESQKMDSGASGIDSELRSRVWNRLAAWNGTKALLGRVCLRGDHRCVRKKKDGAMRMCIDYRQLNKLTIKNKYPLPRIDDLFDQLRGASIFSKIDLRSGHHQLRVKEADIHKTAFRTRYGHYEFLVMPFGLTNAPATFMDLMNRDMLSLAEGIKVDPRKIEAILEWKPPRSVSEIQSFLGLAGYYRRFVKGFSVMATPWTKLIRKGAPFIWIEKRQEAFEKLKKRVRGSYASRQFKPHEVNYPTHDLELVAVIFALKIWRHYLYGEKYVLYTDHKSLKYLLTQKELNLRQRRWIELLKDYDCKANVVVDALSHRAVSDLRVMFVRLSLYDDGSLLAELQSILKEAQWGLCAIHPGGNSCIMTYENCIGGLGLNENKDTTLEVGEGLTKLAHFIPVRTDFSLQKPLLAKYCMGRRSFDFMTDGQSERVIQILEDMLRGCVIDRCMDVGVVHLVWTELGKRQVLGPELVVDNEDKVRIIRDRLKEAADKQKSYADMKCKEIEYLVGDMVFLKVSPWKKILRFGKKGKLSPQFIGPYRVLKRVGPVAYQLELPPELDKIHDVFHVSMLRRYRSHPTHVVLVAEIEVQTNLTFEEEPVQILDRDVKVLRRKSIPLLKVLWRNHGREEATWEPEEAMRQQYPHLFGSGKFRGRNFFKEGRVVTPLILGFSGFL</sequence>
<dbReference type="FunFam" id="3.10.10.10:FF:000007">
    <property type="entry name" value="Retrovirus-related Pol polyprotein from transposon 17.6-like Protein"/>
    <property type="match status" value="1"/>
</dbReference>
<dbReference type="GO" id="GO:0008233">
    <property type="term" value="F:peptidase activity"/>
    <property type="evidence" value="ECO:0007669"/>
    <property type="project" value="UniProtKB-KW"/>
</dbReference>
<dbReference type="OrthoDB" id="991861at2759"/>
<dbReference type="InterPro" id="IPR043128">
    <property type="entry name" value="Rev_trsase/Diguanyl_cyclase"/>
</dbReference>
<evidence type="ECO:0000259" key="8">
    <source>
        <dbReference type="Pfam" id="PF00078"/>
    </source>
</evidence>
<evidence type="ECO:0000313" key="12">
    <source>
        <dbReference type="Proteomes" id="UP000701853"/>
    </source>
</evidence>